<name>A0AA39PYC0_9AGAR</name>
<protein>
    <submittedName>
        <fullName evidence="1">Uncharacterized protein</fullName>
    </submittedName>
</protein>
<accession>A0AA39PYC0</accession>
<reference evidence="1" key="1">
    <citation type="submission" date="2023-06" db="EMBL/GenBank/DDBJ databases">
        <authorList>
            <consortium name="Lawrence Berkeley National Laboratory"/>
            <person name="Ahrendt S."/>
            <person name="Sahu N."/>
            <person name="Indic B."/>
            <person name="Wong-Bajracharya J."/>
            <person name="Merenyi Z."/>
            <person name="Ke H.-M."/>
            <person name="Monk M."/>
            <person name="Kocsube S."/>
            <person name="Drula E."/>
            <person name="Lipzen A."/>
            <person name="Balint B."/>
            <person name="Henrissat B."/>
            <person name="Andreopoulos B."/>
            <person name="Martin F.M."/>
            <person name="Harder C.B."/>
            <person name="Rigling D."/>
            <person name="Ford K.L."/>
            <person name="Foster G.D."/>
            <person name="Pangilinan J."/>
            <person name="Papanicolaou A."/>
            <person name="Barry K."/>
            <person name="LaButti K."/>
            <person name="Viragh M."/>
            <person name="Koriabine M."/>
            <person name="Yan M."/>
            <person name="Riley R."/>
            <person name="Champramary S."/>
            <person name="Plett K.L."/>
            <person name="Tsai I.J."/>
            <person name="Slot J."/>
            <person name="Sipos G."/>
            <person name="Plett J."/>
            <person name="Nagy L.G."/>
            <person name="Grigoriev I.V."/>
        </authorList>
    </citation>
    <scope>NUCLEOTIDE SEQUENCE</scope>
    <source>
        <strain evidence="1">HWK02</strain>
    </source>
</reference>
<sequence>MPIKLFKAWLPASTITTGILISVVYGRVPCSLEMTVNHIDLNEAIGGRSGGTAIPHDVLGIFGVEVKLFDVSADFCTGILDDIFVASGYVAGHVVVFPPIEESLVDDAILSGQ</sequence>
<dbReference type="EMBL" id="JAUEPU010000032">
    <property type="protein sequence ID" value="KAK0491961.1"/>
    <property type="molecule type" value="Genomic_DNA"/>
</dbReference>
<dbReference type="AlphaFoldDB" id="A0AA39PYC0"/>
<dbReference type="Proteomes" id="UP001175228">
    <property type="component" value="Unassembled WGS sequence"/>
</dbReference>
<organism evidence="1 2">
    <name type="scientific">Armillaria luteobubalina</name>
    <dbReference type="NCBI Taxonomy" id="153913"/>
    <lineage>
        <taxon>Eukaryota</taxon>
        <taxon>Fungi</taxon>
        <taxon>Dikarya</taxon>
        <taxon>Basidiomycota</taxon>
        <taxon>Agaricomycotina</taxon>
        <taxon>Agaricomycetes</taxon>
        <taxon>Agaricomycetidae</taxon>
        <taxon>Agaricales</taxon>
        <taxon>Marasmiineae</taxon>
        <taxon>Physalacriaceae</taxon>
        <taxon>Armillaria</taxon>
    </lineage>
</organism>
<proteinExistence type="predicted"/>
<gene>
    <name evidence="1" type="ORF">EDD18DRAFT_1185506</name>
</gene>
<evidence type="ECO:0000313" key="1">
    <source>
        <dbReference type="EMBL" id="KAK0491961.1"/>
    </source>
</evidence>
<comment type="caution">
    <text evidence="1">The sequence shown here is derived from an EMBL/GenBank/DDBJ whole genome shotgun (WGS) entry which is preliminary data.</text>
</comment>
<evidence type="ECO:0000313" key="2">
    <source>
        <dbReference type="Proteomes" id="UP001175228"/>
    </source>
</evidence>
<keyword evidence="2" id="KW-1185">Reference proteome</keyword>